<name>A0A501XFL1_9SPHN</name>
<dbReference type="CDD" id="cd00090">
    <property type="entry name" value="HTH_ARSR"/>
    <property type="match status" value="1"/>
</dbReference>
<dbReference type="PRINTS" id="PR00778">
    <property type="entry name" value="HTHARSR"/>
</dbReference>
<dbReference type="Gene3D" id="3.40.50.150">
    <property type="entry name" value="Vaccinia Virus protein VP39"/>
    <property type="match status" value="1"/>
</dbReference>
<dbReference type="GO" id="GO:0008757">
    <property type="term" value="F:S-adenosylmethionine-dependent methyltransferase activity"/>
    <property type="evidence" value="ECO:0007669"/>
    <property type="project" value="InterPro"/>
</dbReference>
<dbReference type="Pfam" id="PF01022">
    <property type="entry name" value="HTH_5"/>
    <property type="match status" value="1"/>
</dbReference>
<dbReference type="OrthoDB" id="9789575at2"/>
<dbReference type="PROSITE" id="PS50987">
    <property type="entry name" value="HTH_ARSR_2"/>
    <property type="match status" value="1"/>
</dbReference>
<dbReference type="InterPro" id="IPR011991">
    <property type="entry name" value="ArsR-like_HTH"/>
</dbReference>
<dbReference type="Proteomes" id="UP000319897">
    <property type="component" value="Unassembled WGS sequence"/>
</dbReference>
<dbReference type="Pfam" id="PF08241">
    <property type="entry name" value="Methyltransf_11"/>
    <property type="match status" value="1"/>
</dbReference>
<evidence type="ECO:0000313" key="3">
    <source>
        <dbReference type="Proteomes" id="UP000319897"/>
    </source>
</evidence>
<dbReference type="Gene3D" id="1.10.10.10">
    <property type="entry name" value="Winged helix-like DNA-binding domain superfamily/Winged helix DNA-binding domain"/>
    <property type="match status" value="1"/>
</dbReference>
<sequence>MDKVQDVFAALADPTRARILLLVRDLQLSVGELADILDQSQPRVSRHVRILAEAGLVRRQKEGAWVFVGGGDPALIERIHDLISNLCDGVDPIGAERARLAQVRAERQRRIDGWFEANAGEWDLLRRLGGQDAAVEAALVAAAGPNVGRLLDIGTGTGRVLELLAGQTESATGIDRSPEMLRLARGKLAGRGNQSAELRQSDMGALPFADASFETVTLHHVLHFADEPAAVIAEAARLVVPGGRLLVADYAAHELEELRTRFHHSRLGFEDEALADYMQAAGLSPRLLSSHPGPELTVNLWEGRR</sequence>
<dbReference type="SUPFAM" id="SSF53335">
    <property type="entry name" value="S-adenosyl-L-methionine-dependent methyltransferases"/>
    <property type="match status" value="1"/>
</dbReference>
<evidence type="ECO:0000313" key="2">
    <source>
        <dbReference type="EMBL" id="TPE59084.1"/>
    </source>
</evidence>
<dbReference type="InterPro" id="IPR001845">
    <property type="entry name" value="HTH_ArsR_DNA-bd_dom"/>
</dbReference>
<reference evidence="2 3" key="1">
    <citation type="submission" date="2019-06" db="EMBL/GenBank/DDBJ databases">
        <authorList>
            <person name="Lee I."/>
            <person name="Jang G.I."/>
            <person name="Hwang C.Y."/>
        </authorList>
    </citation>
    <scope>NUCLEOTIDE SEQUENCE [LARGE SCALE GENOMIC DNA]</scope>
    <source>
        <strain evidence="2 3">PAMC 28131</strain>
    </source>
</reference>
<evidence type="ECO:0000259" key="1">
    <source>
        <dbReference type="PROSITE" id="PS50987"/>
    </source>
</evidence>
<feature type="domain" description="HTH arsR-type" evidence="1">
    <location>
        <begin position="1"/>
        <end position="90"/>
    </location>
</feature>
<protein>
    <submittedName>
        <fullName evidence="2">Metalloregulator ArsR/SmtB family transcription factor</fullName>
    </submittedName>
</protein>
<dbReference type="NCBIfam" id="NF033788">
    <property type="entry name" value="HTH_metalloreg"/>
    <property type="match status" value="1"/>
</dbReference>
<organism evidence="2 3">
    <name type="scientific">Sandaracinobacter neustonicus</name>
    <dbReference type="NCBI Taxonomy" id="1715348"/>
    <lineage>
        <taxon>Bacteria</taxon>
        <taxon>Pseudomonadati</taxon>
        <taxon>Pseudomonadota</taxon>
        <taxon>Alphaproteobacteria</taxon>
        <taxon>Sphingomonadales</taxon>
        <taxon>Sphingosinicellaceae</taxon>
        <taxon>Sandaracinobacter</taxon>
    </lineage>
</organism>
<keyword evidence="3" id="KW-1185">Reference proteome</keyword>
<proteinExistence type="predicted"/>
<dbReference type="InterPro" id="IPR013216">
    <property type="entry name" value="Methyltransf_11"/>
</dbReference>
<gene>
    <name evidence="2" type="ORF">FJQ54_14920</name>
</gene>
<dbReference type="GO" id="GO:0003700">
    <property type="term" value="F:DNA-binding transcription factor activity"/>
    <property type="evidence" value="ECO:0007669"/>
    <property type="project" value="InterPro"/>
</dbReference>
<dbReference type="InterPro" id="IPR036388">
    <property type="entry name" value="WH-like_DNA-bd_sf"/>
</dbReference>
<accession>A0A501XFL1</accession>
<comment type="caution">
    <text evidence="2">The sequence shown here is derived from an EMBL/GenBank/DDBJ whole genome shotgun (WGS) entry which is preliminary data.</text>
</comment>
<dbReference type="SUPFAM" id="SSF46785">
    <property type="entry name" value="Winged helix' DNA-binding domain"/>
    <property type="match status" value="1"/>
</dbReference>
<dbReference type="SMART" id="SM00418">
    <property type="entry name" value="HTH_ARSR"/>
    <property type="match status" value="1"/>
</dbReference>
<dbReference type="InterPro" id="IPR050508">
    <property type="entry name" value="Methyltransf_Superfamily"/>
</dbReference>
<dbReference type="CDD" id="cd02440">
    <property type="entry name" value="AdoMet_MTases"/>
    <property type="match status" value="1"/>
</dbReference>
<dbReference type="AlphaFoldDB" id="A0A501XFL1"/>
<dbReference type="RefSeq" id="WP_140929219.1">
    <property type="nucleotide sequence ID" value="NZ_VFSU01000032.1"/>
</dbReference>
<dbReference type="InterPro" id="IPR036390">
    <property type="entry name" value="WH_DNA-bd_sf"/>
</dbReference>
<dbReference type="InterPro" id="IPR029063">
    <property type="entry name" value="SAM-dependent_MTases_sf"/>
</dbReference>
<dbReference type="PANTHER" id="PTHR42912">
    <property type="entry name" value="METHYLTRANSFERASE"/>
    <property type="match status" value="1"/>
</dbReference>
<dbReference type="EMBL" id="VFSU01000032">
    <property type="protein sequence ID" value="TPE59084.1"/>
    <property type="molecule type" value="Genomic_DNA"/>
</dbReference>